<dbReference type="Proteomes" id="UP000451471">
    <property type="component" value="Unassembled WGS sequence"/>
</dbReference>
<evidence type="ECO:0000259" key="4">
    <source>
        <dbReference type="Pfam" id="PF17863"/>
    </source>
</evidence>
<evidence type="ECO:0000259" key="3">
    <source>
        <dbReference type="Pfam" id="PF07726"/>
    </source>
</evidence>
<dbReference type="EMBL" id="WSZK01000046">
    <property type="protein sequence ID" value="MWG36934.1"/>
    <property type="molecule type" value="Genomic_DNA"/>
</dbReference>
<dbReference type="PIRSF" id="PIRSF002849">
    <property type="entry name" value="AAA_ATPase_chaperone_MoxR_prd"/>
    <property type="match status" value="1"/>
</dbReference>
<protein>
    <submittedName>
        <fullName evidence="5">AAA domain-containing protein</fullName>
    </submittedName>
</protein>
<dbReference type="Gene3D" id="1.10.8.80">
    <property type="entry name" value="Magnesium chelatase subunit I, C-Terminal domain"/>
    <property type="match status" value="1"/>
</dbReference>
<dbReference type="InterPro" id="IPR041628">
    <property type="entry name" value="ChlI/MoxR_AAA_lid"/>
</dbReference>
<keyword evidence="6" id="KW-1185">Reference proteome</keyword>
<dbReference type="GO" id="GO:0005524">
    <property type="term" value="F:ATP binding"/>
    <property type="evidence" value="ECO:0007669"/>
    <property type="project" value="UniProtKB-KW"/>
</dbReference>
<organism evidence="5 6">
    <name type="scientific">Halomarina oriensis</name>
    <dbReference type="NCBI Taxonomy" id="671145"/>
    <lineage>
        <taxon>Archaea</taxon>
        <taxon>Methanobacteriati</taxon>
        <taxon>Methanobacteriota</taxon>
        <taxon>Stenosarchaea group</taxon>
        <taxon>Halobacteria</taxon>
        <taxon>Halobacteriales</taxon>
        <taxon>Natronomonadaceae</taxon>
        <taxon>Halomarina</taxon>
    </lineage>
</organism>
<dbReference type="CDD" id="cd00009">
    <property type="entry name" value="AAA"/>
    <property type="match status" value="1"/>
</dbReference>
<gene>
    <name evidence="5" type="ORF">GQS65_21015</name>
</gene>
<evidence type="ECO:0000313" key="6">
    <source>
        <dbReference type="Proteomes" id="UP000451471"/>
    </source>
</evidence>
<dbReference type="InterPro" id="IPR050764">
    <property type="entry name" value="CbbQ/NirQ/NorQ/GpvN"/>
</dbReference>
<evidence type="ECO:0000313" key="5">
    <source>
        <dbReference type="EMBL" id="MWG36934.1"/>
    </source>
</evidence>
<feature type="domain" description="ChlI/MoxR AAA lid" evidence="4">
    <location>
        <begin position="234"/>
        <end position="305"/>
    </location>
</feature>
<sequence>MDIETAAAECASVTDSVLSGVIADETFVERILLGVLGRGHVLLEDVPGTGKTLTARSVATALGLSFSRVQFTPDLLPSDVTGTHVFNEKEREFEFQPGPIFANVVLADEINRAPPKTQAALLEAMEEHQVTVDGETRALPDPFFVIATQNPVEQEGTFPLPEAQIDRFTVKTSIGYPDHGGEKELLMRRAGRVTRSPDVETVLDDESVTELRTVPESVRVEDDLLDYMVDIARGTRTDRRVEIGVSPRGTQRLFETARAQAVIQGRDFVTPDDIKHIAQPVLAHRLVLTPDAKVENVNKHDVVADVLDSVTVPTV</sequence>
<dbReference type="OrthoDB" id="24581at2157"/>
<dbReference type="Pfam" id="PF07726">
    <property type="entry name" value="AAA_3"/>
    <property type="match status" value="1"/>
</dbReference>
<evidence type="ECO:0000256" key="1">
    <source>
        <dbReference type="ARBA" id="ARBA00022741"/>
    </source>
</evidence>
<dbReference type="InterPro" id="IPR027417">
    <property type="entry name" value="P-loop_NTPase"/>
</dbReference>
<proteinExistence type="predicted"/>
<keyword evidence="1" id="KW-0547">Nucleotide-binding</keyword>
<dbReference type="InterPro" id="IPR011703">
    <property type="entry name" value="ATPase_AAA-3"/>
</dbReference>
<reference evidence="5 6" key="1">
    <citation type="submission" date="2019-12" db="EMBL/GenBank/DDBJ databases">
        <title>Halocatena pleomorpha gen. nov. sp. nov., an extremely halophilic archaeon of family Halobacteriaceae isolated from saltpan soil.</title>
        <authorList>
            <person name="Pal Y."/>
            <person name="Verma A."/>
            <person name="Krishnamurthi S."/>
            <person name="Kumar P."/>
        </authorList>
    </citation>
    <scope>NUCLEOTIDE SEQUENCE [LARGE SCALE GENOMIC DNA]</scope>
    <source>
        <strain evidence="5 6">JCM 16495</strain>
    </source>
</reference>
<dbReference type="Gene3D" id="3.40.50.300">
    <property type="entry name" value="P-loop containing nucleotide triphosphate hydrolases"/>
    <property type="match status" value="1"/>
</dbReference>
<dbReference type="SUPFAM" id="SSF52540">
    <property type="entry name" value="P-loop containing nucleoside triphosphate hydrolases"/>
    <property type="match status" value="1"/>
</dbReference>
<evidence type="ECO:0000256" key="2">
    <source>
        <dbReference type="ARBA" id="ARBA00022840"/>
    </source>
</evidence>
<keyword evidence="2" id="KW-0067">ATP-binding</keyword>
<comment type="caution">
    <text evidence="5">The sequence shown here is derived from an EMBL/GenBank/DDBJ whole genome shotgun (WGS) entry which is preliminary data.</text>
</comment>
<dbReference type="PANTHER" id="PTHR42759">
    <property type="entry name" value="MOXR FAMILY PROTEIN"/>
    <property type="match status" value="1"/>
</dbReference>
<dbReference type="PANTHER" id="PTHR42759:SF1">
    <property type="entry name" value="MAGNESIUM-CHELATASE SUBUNIT CHLD"/>
    <property type="match status" value="1"/>
</dbReference>
<dbReference type="RefSeq" id="WP_158206575.1">
    <property type="nucleotide sequence ID" value="NZ_WSZK01000046.1"/>
</dbReference>
<dbReference type="GO" id="GO:0016887">
    <property type="term" value="F:ATP hydrolysis activity"/>
    <property type="evidence" value="ECO:0007669"/>
    <property type="project" value="InterPro"/>
</dbReference>
<accession>A0A6B0GQ61</accession>
<dbReference type="Pfam" id="PF17863">
    <property type="entry name" value="AAA_lid_2"/>
    <property type="match status" value="1"/>
</dbReference>
<name>A0A6B0GQ61_9EURY</name>
<dbReference type="AlphaFoldDB" id="A0A6B0GQ61"/>
<dbReference type="FunFam" id="3.40.50.300:FF:000640">
    <property type="entry name" value="MoxR family ATPase"/>
    <property type="match status" value="1"/>
</dbReference>
<feature type="domain" description="ATPase AAA-3" evidence="3">
    <location>
        <begin position="40"/>
        <end position="169"/>
    </location>
</feature>